<dbReference type="AlphaFoldDB" id="A0A4Z1GYQ5"/>
<gene>
    <name evidence="1" type="ORF">BHYA_0075g00470</name>
</gene>
<comment type="caution">
    <text evidence="1">The sequence shown here is derived from an EMBL/GenBank/DDBJ whole genome shotgun (WGS) entry which is preliminary data.</text>
</comment>
<evidence type="ECO:0000313" key="2">
    <source>
        <dbReference type="Proteomes" id="UP000297814"/>
    </source>
</evidence>
<keyword evidence="2" id="KW-1185">Reference proteome</keyword>
<accession>A0A4Z1GYQ5</accession>
<organism evidence="1 2">
    <name type="scientific">Botrytis hyacinthi</name>
    <dbReference type="NCBI Taxonomy" id="278943"/>
    <lineage>
        <taxon>Eukaryota</taxon>
        <taxon>Fungi</taxon>
        <taxon>Dikarya</taxon>
        <taxon>Ascomycota</taxon>
        <taxon>Pezizomycotina</taxon>
        <taxon>Leotiomycetes</taxon>
        <taxon>Helotiales</taxon>
        <taxon>Sclerotiniaceae</taxon>
        <taxon>Botrytis</taxon>
    </lineage>
</organism>
<name>A0A4Z1GYQ5_9HELO</name>
<protein>
    <submittedName>
        <fullName evidence="1">Uncharacterized protein</fullName>
    </submittedName>
</protein>
<proteinExistence type="predicted"/>
<evidence type="ECO:0000313" key="1">
    <source>
        <dbReference type="EMBL" id="TGO38443.1"/>
    </source>
</evidence>
<reference evidence="1 2" key="1">
    <citation type="submission" date="2017-12" db="EMBL/GenBank/DDBJ databases">
        <title>Comparative genomics of Botrytis spp.</title>
        <authorList>
            <person name="Valero-Jimenez C.A."/>
            <person name="Tapia P."/>
            <person name="Veloso J."/>
            <person name="Silva-Moreno E."/>
            <person name="Staats M."/>
            <person name="Valdes J.H."/>
            <person name="Van Kan J.A.L."/>
        </authorList>
    </citation>
    <scope>NUCLEOTIDE SEQUENCE [LARGE SCALE GENOMIC DNA]</scope>
    <source>
        <strain evidence="1 2">Bh0001</strain>
    </source>
</reference>
<dbReference type="Proteomes" id="UP000297814">
    <property type="component" value="Unassembled WGS sequence"/>
</dbReference>
<dbReference type="EMBL" id="PQXK01000075">
    <property type="protein sequence ID" value="TGO38443.1"/>
    <property type="molecule type" value="Genomic_DNA"/>
</dbReference>
<sequence length="125" mass="13904">MQHESRNTLTKIKFSTAAQDAKWEPAKVWSFCSSARLILCRPTRPDDTSRQALLLLVPKNSQELVLATMPNDSRKLLKHDSGQLTSVMTASGLVMNLDTKIATASDERLCNLRVAGGYHDRYVTA</sequence>